<dbReference type="eggNOG" id="COG1554">
    <property type="taxonomic scope" value="Bacteria"/>
</dbReference>
<dbReference type="InterPro" id="IPR005194">
    <property type="entry name" value="Glyco_hydro_65_C"/>
</dbReference>
<dbReference type="Pfam" id="PF03632">
    <property type="entry name" value="Glyco_hydro_65m"/>
    <property type="match status" value="1"/>
</dbReference>
<dbReference type="Gene3D" id="2.60.420.10">
    <property type="entry name" value="Maltose phosphorylase, domain 3"/>
    <property type="match status" value="1"/>
</dbReference>
<dbReference type="AlphaFoldDB" id="L0KB31"/>
<dbReference type="OrthoDB" id="9758855at2"/>
<reference evidence="10" key="1">
    <citation type="submission" date="2012-02" db="EMBL/GenBank/DDBJ databases">
        <title>The complete genome of Halobacteroides halobius DSM 5150.</title>
        <authorList>
            <person name="Lucas S."/>
            <person name="Copeland A."/>
            <person name="Lapidus A."/>
            <person name="Glavina del Rio T."/>
            <person name="Dalin E."/>
            <person name="Tice H."/>
            <person name="Bruce D."/>
            <person name="Goodwin L."/>
            <person name="Pitluck S."/>
            <person name="Peters L."/>
            <person name="Mikhailova N."/>
            <person name="Gu W."/>
            <person name="Kyrpides N."/>
            <person name="Mavromatis K."/>
            <person name="Ivanova N."/>
            <person name="Brettin T."/>
            <person name="Detter J.C."/>
            <person name="Han C."/>
            <person name="Larimer F."/>
            <person name="Land M."/>
            <person name="Hauser L."/>
            <person name="Markowitz V."/>
            <person name="Cheng J.-F."/>
            <person name="Hugenholtz P."/>
            <person name="Woyke T."/>
            <person name="Wu D."/>
            <person name="Tindall B."/>
            <person name="Pomrenke H."/>
            <person name="Brambilla E."/>
            <person name="Klenk H.-P."/>
            <person name="Eisen J.A."/>
        </authorList>
    </citation>
    <scope>NUCLEOTIDE SEQUENCE [LARGE SCALE GENOMIC DNA]</scope>
    <source>
        <strain evidence="10">ATCC 35273 / DSM 5150 / MD-1</strain>
    </source>
</reference>
<evidence type="ECO:0000259" key="6">
    <source>
        <dbReference type="Pfam" id="PF03632"/>
    </source>
</evidence>
<dbReference type="Pfam" id="PF03633">
    <property type="entry name" value="Glyco_hydro_65C"/>
    <property type="match status" value="1"/>
</dbReference>
<dbReference type="InterPro" id="IPR017045">
    <property type="entry name" value="Malt_Pase/Glycosyl_Hdrlase"/>
</dbReference>
<evidence type="ECO:0000256" key="5">
    <source>
        <dbReference type="PIRSR" id="PIRSR036289-51"/>
    </source>
</evidence>
<gene>
    <name evidence="9" type="ordered locus">Halha_1832</name>
</gene>
<dbReference type="InterPro" id="IPR011013">
    <property type="entry name" value="Gal_mutarotase_sf_dom"/>
</dbReference>
<dbReference type="GO" id="GO:0004553">
    <property type="term" value="F:hydrolase activity, hydrolyzing O-glycosyl compounds"/>
    <property type="evidence" value="ECO:0007669"/>
    <property type="project" value="TreeGrafter"/>
</dbReference>
<dbReference type="PIRSF" id="PIRSF036289">
    <property type="entry name" value="Glycosyl_hydrolase_malt_phosph"/>
    <property type="match status" value="1"/>
</dbReference>
<evidence type="ECO:0000256" key="1">
    <source>
        <dbReference type="ARBA" id="ARBA00006768"/>
    </source>
</evidence>
<evidence type="ECO:0000313" key="10">
    <source>
        <dbReference type="Proteomes" id="UP000010880"/>
    </source>
</evidence>
<dbReference type="PANTHER" id="PTHR11051:SF8">
    <property type="entry name" value="PROTEIN-GLUCOSYLGALACTOSYLHYDROXYLYSINE GLUCOSIDASE"/>
    <property type="match status" value="1"/>
</dbReference>
<dbReference type="GO" id="GO:0030246">
    <property type="term" value="F:carbohydrate binding"/>
    <property type="evidence" value="ECO:0007669"/>
    <property type="project" value="InterPro"/>
</dbReference>
<accession>L0KB31</accession>
<keyword evidence="2" id="KW-0328">Glycosyltransferase</keyword>
<name>L0KB31_HALHC</name>
<proteinExistence type="inferred from homology"/>
<evidence type="ECO:0000259" key="8">
    <source>
        <dbReference type="Pfam" id="PF03636"/>
    </source>
</evidence>
<sequence length="772" mass="88283">MSKVKCDNWRIIEDTFNTEYLQHYETIFTLGNGYLGTRGSLEESYSESKPGTFIAGTFDKAPEEVTELPNVANWLAIDLNLAGENFDLKQGQILDYNRSLNLKQGILTREVTWQSPAGNVTELRFERFVSIADQHKLGLKVAITPKNYSGEIKYKSNLDGQITNSGTQHFIDREKCAIEQQGIYLVQRTQESEIDIALAAMHNIKSEGRGLKIDNNCNIGRRKVFYQGQFNAVEEEQYTCEKLVSIYTSRDVANPKEEAVKSVQEAIKVGYDYLANNHISAWAKEWDRSDIKLDGPTFDQLAIRFGIFHQLQMAHKSDDRISIAAKALSGEGYRGHVFWDNEIFNLPFFIYNYPAAAKTLLKYRYNTLDGARQKAKDNGYQGAQFAWESARTGEETTPKWGGLDIETGKPIRIWCGDIEEHITADVAYAIYHYYQATGDEEFLQDYGAEILLETARFWASRVEYNQGEDRYEITGVIGPDEYSEHVDNNVYTNMMVQFNLEKALEIVGYLADNNPQVWEKLVEKLNLDEEELTKWQEITNKIFINYDENKKLYIQYEGFLEQDNIDDKIKEAKEKGIHLPALVPWKKISEESQALKQADVVMLQYLLSDKFSVEEKKTAWELYEPKTMHDSSLSPAIHSIVAVEMGDLDKAYDYFKQGAKIDLTLGGSEAGLHAASLGGLWQSVVNGFAGMRREEGKLRFNPTLPENWNQLEFSIIWKGVELIINLTRDSLTLKASSNLEDEIEFNVYNNSYILLPQEEKTIELSQLEVKIS</sequence>
<dbReference type="SUPFAM" id="SSF74650">
    <property type="entry name" value="Galactose mutarotase-like"/>
    <property type="match status" value="1"/>
</dbReference>
<dbReference type="Gene3D" id="2.70.98.40">
    <property type="entry name" value="Glycoside hydrolase, family 65, N-terminal domain"/>
    <property type="match status" value="1"/>
</dbReference>
<dbReference type="EMBL" id="CP003359">
    <property type="protein sequence ID" value="AGB41745.1"/>
    <property type="molecule type" value="Genomic_DNA"/>
</dbReference>
<evidence type="ECO:0000256" key="2">
    <source>
        <dbReference type="ARBA" id="ARBA00022676"/>
    </source>
</evidence>
<feature type="domain" description="Glycoside hydrolase family 65 N-terminal" evidence="8">
    <location>
        <begin position="13"/>
        <end position="250"/>
    </location>
</feature>
<keyword evidence="10" id="KW-1185">Reference proteome</keyword>
<dbReference type="InterPro" id="IPR037018">
    <property type="entry name" value="GH65_N"/>
</dbReference>
<dbReference type="GO" id="GO:0005975">
    <property type="term" value="P:carbohydrate metabolic process"/>
    <property type="evidence" value="ECO:0007669"/>
    <property type="project" value="InterPro"/>
</dbReference>
<organism evidence="9 10">
    <name type="scientific">Halobacteroides halobius (strain ATCC 35273 / DSM 5150 / MD-1)</name>
    <dbReference type="NCBI Taxonomy" id="748449"/>
    <lineage>
        <taxon>Bacteria</taxon>
        <taxon>Bacillati</taxon>
        <taxon>Bacillota</taxon>
        <taxon>Clostridia</taxon>
        <taxon>Halanaerobiales</taxon>
        <taxon>Halobacteroidaceae</taxon>
        <taxon>Halobacteroides</taxon>
    </lineage>
</organism>
<evidence type="ECO:0000256" key="4">
    <source>
        <dbReference type="PIRSR" id="PIRSR036289-50"/>
    </source>
</evidence>
<dbReference type="InterPro" id="IPR012341">
    <property type="entry name" value="6hp_glycosidase-like_sf"/>
</dbReference>
<evidence type="ECO:0000313" key="9">
    <source>
        <dbReference type="EMBL" id="AGB41745.1"/>
    </source>
</evidence>
<feature type="active site" description="Proton donor" evidence="4">
    <location>
        <position position="481"/>
    </location>
</feature>
<dbReference type="Gene3D" id="1.50.10.10">
    <property type="match status" value="1"/>
</dbReference>
<protein>
    <submittedName>
        <fullName evidence="9">Trehalose/maltose hydrolase or phosphorylase</fullName>
    </submittedName>
</protein>
<evidence type="ECO:0000256" key="3">
    <source>
        <dbReference type="ARBA" id="ARBA00022679"/>
    </source>
</evidence>
<evidence type="ECO:0000259" key="7">
    <source>
        <dbReference type="Pfam" id="PF03633"/>
    </source>
</evidence>
<dbReference type="RefSeq" id="WP_015327461.1">
    <property type="nucleotide sequence ID" value="NC_019978.1"/>
</dbReference>
<dbReference type="KEGG" id="hhl:Halha_1832"/>
<dbReference type="GO" id="GO:0016757">
    <property type="term" value="F:glycosyltransferase activity"/>
    <property type="evidence" value="ECO:0007669"/>
    <property type="project" value="UniProtKB-KW"/>
</dbReference>
<dbReference type="Proteomes" id="UP000010880">
    <property type="component" value="Chromosome"/>
</dbReference>
<feature type="domain" description="Glycoside hydrolase family 65 C-terminal" evidence="7">
    <location>
        <begin position="691"/>
        <end position="754"/>
    </location>
</feature>
<keyword evidence="3" id="KW-0808">Transferase</keyword>
<feature type="binding site" evidence="5">
    <location>
        <begin position="339"/>
        <end position="340"/>
    </location>
    <ligand>
        <name>substrate</name>
    </ligand>
</feature>
<dbReference type="InterPro" id="IPR008928">
    <property type="entry name" value="6-hairpin_glycosidase_sf"/>
</dbReference>
<keyword evidence="9" id="KW-0378">Hydrolase</keyword>
<dbReference type="STRING" id="748449.Halha_1832"/>
<dbReference type="InterPro" id="IPR005196">
    <property type="entry name" value="Glyco_hydro_65_N"/>
</dbReference>
<dbReference type="SUPFAM" id="SSF48208">
    <property type="entry name" value="Six-hairpin glycosidases"/>
    <property type="match status" value="1"/>
</dbReference>
<feature type="domain" description="Glycoside hydrolase family 65 central catalytic" evidence="6">
    <location>
        <begin position="304"/>
        <end position="682"/>
    </location>
</feature>
<dbReference type="InterPro" id="IPR005195">
    <property type="entry name" value="Glyco_hydro_65_M"/>
</dbReference>
<dbReference type="Pfam" id="PF03636">
    <property type="entry name" value="Glyco_hydro_65N"/>
    <property type="match status" value="1"/>
</dbReference>
<dbReference type="PANTHER" id="PTHR11051">
    <property type="entry name" value="GLYCOSYL HYDROLASE-RELATED"/>
    <property type="match status" value="1"/>
</dbReference>
<dbReference type="PATRIC" id="fig|748449.3.peg.1763"/>
<dbReference type="HOGENOM" id="CLU_006285_2_1_9"/>
<comment type="similarity">
    <text evidence="1">Belongs to the glycosyl hydrolase 65 family.</text>
</comment>
<feature type="binding site" evidence="5">
    <location>
        <begin position="596"/>
        <end position="597"/>
    </location>
    <ligand>
        <name>substrate</name>
    </ligand>
</feature>